<sequence>MKLSIESFAHIDQSGAYLNGNKILDNSGLTNEDFLLLLYKHIGVKYGKFHKMDSLCKTAFLTAELLTASGQIISNISPEEKWVVIGNNSSSIVSDKSHVKEIEDVPSPAVFVYTLPNIMLGEICIRHKVMGENSCFQMEELDVDFIYDYLTSGFKEDGYSHCITGWVDFDLKSINASLFLISNSDKGIDFSKESILNLIGRKTA</sequence>
<evidence type="ECO:0008006" key="3">
    <source>
        <dbReference type="Google" id="ProtNLM"/>
    </source>
</evidence>
<dbReference type="Proteomes" id="UP000559010">
    <property type="component" value="Unassembled WGS sequence"/>
</dbReference>
<evidence type="ECO:0000313" key="2">
    <source>
        <dbReference type="Proteomes" id="UP000559010"/>
    </source>
</evidence>
<dbReference type="AlphaFoldDB" id="A0A848J061"/>
<gene>
    <name evidence="1" type="ORF">HH304_05590</name>
</gene>
<protein>
    <recommendedName>
        <fullName evidence="3">3-oxoacyl-ACP synthase</fullName>
    </recommendedName>
</protein>
<dbReference type="EMBL" id="JABBNU010000003">
    <property type="protein sequence ID" value="NMM47864.1"/>
    <property type="molecule type" value="Genomic_DNA"/>
</dbReference>
<organism evidence="1 2">
    <name type="scientific">Marinigracilibium pacificum</name>
    <dbReference type="NCBI Taxonomy" id="2729599"/>
    <lineage>
        <taxon>Bacteria</taxon>
        <taxon>Pseudomonadati</taxon>
        <taxon>Bacteroidota</taxon>
        <taxon>Cytophagia</taxon>
        <taxon>Cytophagales</taxon>
        <taxon>Flammeovirgaceae</taxon>
        <taxon>Marinigracilibium</taxon>
    </lineage>
</organism>
<accession>A0A848J061</accession>
<comment type="caution">
    <text evidence="1">The sequence shown here is derived from an EMBL/GenBank/DDBJ whole genome shotgun (WGS) entry which is preliminary data.</text>
</comment>
<name>A0A848J061_9BACT</name>
<reference evidence="1 2" key="1">
    <citation type="submission" date="2020-04" db="EMBL/GenBank/DDBJ databases">
        <title>Flammeovirgaceae bacterium KN852 isolated from deep sea.</title>
        <authorList>
            <person name="Zhang D.-C."/>
        </authorList>
    </citation>
    <scope>NUCLEOTIDE SEQUENCE [LARGE SCALE GENOMIC DNA]</scope>
    <source>
        <strain evidence="1 2">KN852</strain>
    </source>
</reference>
<evidence type="ECO:0000313" key="1">
    <source>
        <dbReference type="EMBL" id="NMM47864.1"/>
    </source>
</evidence>
<proteinExistence type="predicted"/>
<keyword evidence="2" id="KW-1185">Reference proteome</keyword>
<dbReference type="RefSeq" id="WP_169678815.1">
    <property type="nucleotide sequence ID" value="NZ_JABBNU010000003.1"/>
</dbReference>